<dbReference type="STRING" id="1122155.SAMN02745158_02014"/>
<dbReference type="GO" id="GO:0006629">
    <property type="term" value="P:lipid metabolic process"/>
    <property type="evidence" value="ECO:0007669"/>
    <property type="project" value="InterPro"/>
</dbReference>
<dbReference type="SUPFAM" id="SSF51695">
    <property type="entry name" value="PLC-like phosphodiesterases"/>
    <property type="match status" value="1"/>
</dbReference>
<proteinExistence type="predicted"/>
<dbReference type="Proteomes" id="UP000184245">
    <property type="component" value="Unassembled WGS sequence"/>
</dbReference>
<dbReference type="PANTHER" id="PTHR46211:SF1">
    <property type="entry name" value="GLYCEROPHOSPHODIESTER PHOSPHODIESTERASE, CYTOPLASMIC"/>
    <property type="match status" value="1"/>
</dbReference>
<name>A0A1M4XM00_9CLOT</name>
<reference evidence="2 3" key="1">
    <citation type="submission" date="2016-11" db="EMBL/GenBank/DDBJ databases">
        <authorList>
            <person name="Jaros S."/>
            <person name="Januszkiewicz K."/>
            <person name="Wedrychowicz H."/>
        </authorList>
    </citation>
    <scope>NUCLEOTIDE SEQUENCE [LARGE SCALE GENOMIC DNA]</scope>
    <source>
        <strain evidence="2 3">DSM 17459</strain>
    </source>
</reference>
<feature type="domain" description="GP-PDE" evidence="1">
    <location>
        <begin position="33"/>
        <end position="271"/>
    </location>
</feature>
<dbReference type="InterPro" id="IPR030395">
    <property type="entry name" value="GP_PDE_dom"/>
</dbReference>
<protein>
    <submittedName>
        <fullName evidence="2">Glycerophosphoryl diester phosphodiesterase</fullName>
    </submittedName>
</protein>
<keyword evidence="3" id="KW-1185">Reference proteome</keyword>
<organism evidence="2 3">
    <name type="scientific">Lactonifactor longoviformis DSM 17459</name>
    <dbReference type="NCBI Taxonomy" id="1122155"/>
    <lineage>
        <taxon>Bacteria</taxon>
        <taxon>Bacillati</taxon>
        <taxon>Bacillota</taxon>
        <taxon>Clostridia</taxon>
        <taxon>Eubacteriales</taxon>
        <taxon>Clostridiaceae</taxon>
        <taxon>Lactonifactor</taxon>
    </lineage>
</organism>
<sequence length="271" mass="31272">MKILTCLLILFLLYIFCILPRFTHRRESRSFRHILFAHRGLFSNEKGIPENSLPAFSRAVSKGYGIELDVQLTKDQQLVVFHDSTLSRMCGLDIHVREKTYEQLKELTLLHTKEQIPLFSQVLKLVDGQVPLLIEIKLPCFSTSTCALVDKAMAGYKGSYCIESFNSLALFWYRVHRPDVVRGQLSSNLTRPVAEGGYLLSFLVKHLLTNVLSRPDFISYCYKDTNNISFCILRSLLGTMTMVWTIRSQKAYERCLNRYDSLIFDNFIPHS</sequence>
<dbReference type="PANTHER" id="PTHR46211">
    <property type="entry name" value="GLYCEROPHOSPHORYL DIESTER PHOSPHODIESTERASE"/>
    <property type="match status" value="1"/>
</dbReference>
<dbReference type="PROSITE" id="PS51704">
    <property type="entry name" value="GP_PDE"/>
    <property type="match status" value="1"/>
</dbReference>
<dbReference type="EMBL" id="FQVI01000009">
    <property type="protein sequence ID" value="SHE94212.1"/>
    <property type="molecule type" value="Genomic_DNA"/>
</dbReference>
<accession>A0A1M4XM00</accession>
<dbReference type="RefSeq" id="WP_187143903.1">
    <property type="nucleotide sequence ID" value="NZ_FQVI01000009.1"/>
</dbReference>
<dbReference type="InterPro" id="IPR017946">
    <property type="entry name" value="PLC-like_Pdiesterase_TIM-brl"/>
</dbReference>
<dbReference type="Pfam" id="PF03009">
    <property type="entry name" value="GDPD"/>
    <property type="match status" value="1"/>
</dbReference>
<gene>
    <name evidence="2" type="ORF">SAMN02745158_02014</name>
</gene>
<dbReference type="AlphaFoldDB" id="A0A1M4XM00"/>
<evidence type="ECO:0000313" key="3">
    <source>
        <dbReference type="Proteomes" id="UP000184245"/>
    </source>
</evidence>
<evidence type="ECO:0000259" key="1">
    <source>
        <dbReference type="PROSITE" id="PS51704"/>
    </source>
</evidence>
<dbReference type="GO" id="GO:0008081">
    <property type="term" value="F:phosphoric diester hydrolase activity"/>
    <property type="evidence" value="ECO:0007669"/>
    <property type="project" value="InterPro"/>
</dbReference>
<dbReference type="Gene3D" id="3.20.20.190">
    <property type="entry name" value="Phosphatidylinositol (PI) phosphodiesterase"/>
    <property type="match status" value="1"/>
</dbReference>
<evidence type="ECO:0000313" key="2">
    <source>
        <dbReference type="EMBL" id="SHE94212.1"/>
    </source>
</evidence>